<dbReference type="Pfam" id="PF20557">
    <property type="entry name" value="DnaT_2"/>
    <property type="match status" value="1"/>
</dbReference>
<evidence type="ECO:0000313" key="2">
    <source>
        <dbReference type="EMBL" id="MZR30903.1"/>
    </source>
</evidence>
<dbReference type="Proteomes" id="UP000476030">
    <property type="component" value="Unassembled WGS sequence"/>
</dbReference>
<feature type="domain" description="Putative DnaT-like" evidence="1">
    <location>
        <begin position="1"/>
        <end position="145"/>
    </location>
</feature>
<accession>A0A6L8W8S6</accession>
<proteinExistence type="predicted"/>
<comment type="caution">
    <text evidence="2">The sequence shown here is derived from an EMBL/GenBank/DDBJ whole genome shotgun (WGS) entry which is preliminary data.</text>
</comment>
<reference evidence="2 3" key="1">
    <citation type="submission" date="2019-12" db="EMBL/GenBank/DDBJ databases">
        <title>Snethiella sp. nov. sp. isolated from sea sand.</title>
        <authorList>
            <person name="Kim J."/>
            <person name="Jeong S.E."/>
            <person name="Jung H.S."/>
            <person name="Jeon C.O."/>
        </authorList>
    </citation>
    <scope>NUCLEOTIDE SEQUENCE [LARGE SCALE GENOMIC DNA]</scope>
    <source>
        <strain evidence="2 3">DP05</strain>
    </source>
</reference>
<organism evidence="2 3">
    <name type="scientific">Sneathiella litorea</name>
    <dbReference type="NCBI Taxonomy" id="2606216"/>
    <lineage>
        <taxon>Bacteria</taxon>
        <taxon>Pseudomonadati</taxon>
        <taxon>Pseudomonadota</taxon>
        <taxon>Alphaproteobacteria</taxon>
        <taxon>Sneathiellales</taxon>
        <taxon>Sneathiellaceae</taxon>
        <taxon>Sneathiella</taxon>
    </lineage>
</organism>
<keyword evidence="3" id="KW-1185">Reference proteome</keyword>
<sequence length="156" mass="17433">MTLITETGSGVTGATSYVSLDEADSHFTALANDDWTSATDGQRELALIRAALHIDSYLYPGRVLDWDQGLKWPRSGAYDRDGRAMTGIPHALRTATLELADIFLRDPNGLDDRQITRQKIGPIEMTYEEGRKRMSFVFRLLQQIGARAQDSQMVRG</sequence>
<dbReference type="RefSeq" id="WP_161315444.1">
    <property type="nucleotide sequence ID" value="NZ_WTUW01000002.1"/>
</dbReference>
<evidence type="ECO:0000259" key="1">
    <source>
        <dbReference type="Pfam" id="PF20557"/>
    </source>
</evidence>
<gene>
    <name evidence="2" type="ORF">GQE98_09685</name>
</gene>
<dbReference type="EMBL" id="WTUW01000002">
    <property type="protein sequence ID" value="MZR30903.1"/>
    <property type="molecule type" value="Genomic_DNA"/>
</dbReference>
<dbReference type="InterPro" id="IPR046787">
    <property type="entry name" value="DnaT_2"/>
</dbReference>
<evidence type="ECO:0000313" key="3">
    <source>
        <dbReference type="Proteomes" id="UP000476030"/>
    </source>
</evidence>
<dbReference type="AlphaFoldDB" id="A0A6L8W8S6"/>
<name>A0A6L8W8S6_9PROT</name>
<protein>
    <recommendedName>
        <fullName evidence="1">Putative DnaT-like domain-containing protein</fullName>
    </recommendedName>
</protein>